<feature type="modified residue" description="4-aspartylphosphate" evidence="1">
    <location>
        <position position="61"/>
    </location>
</feature>
<dbReference type="SMART" id="SM00850">
    <property type="entry name" value="LytTR"/>
    <property type="match status" value="1"/>
</dbReference>
<dbReference type="PANTHER" id="PTHR37299:SF1">
    <property type="entry name" value="STAGE 0 SPORULATION PROTEIN A HOMOLOG"/>
    <property type="match status" value="1"/>
</dbReference>
<evidence type="ECO:0000313" key="4">
    <source>
        <dbReference type="EMBL" id="RTZ49589.1"/>
    </source>
</evidence>
<comment type="caution">
    <text evidence="4">The sequence shown here is derived from an EMBL/GenBank/DDBJ whole genome shotgun (WGS) entry which is preliminary data.</text>
</comment>
<dbReference type="Gene3D" id="3.40.50.2300">
    <property type="match status" value="1"/>
</dbReference>
<dbReference type="Pfam" id="PF04397">
    <property type="entry name" value="LytTR"/>
    <property type="match status" value="1"/>
</dbReference>
<evidence type="ECO:0000313" key="5">
    <source>
        <dbReference type="Proteomes" id="UP000276953"/>
    </source>
</evidence>
<feature type="domain" description="Response regulatory" evidence="2">
    <location>
        <begin position="8"/>
        <end position="121"/>
    </location>
</feature>
<dbReference type="PANTHER" id="PTHR37299">
    <property type="entry name" value="TRANSCRIPTIONAL REGULATOR-RELATED"/>
    <property type="match status" value="1"/>
</dbReference>
<dbReference type="SMART" id="SM00448">
    <property type="entry name" value="REC"/>
    <property type="match status" value="1"/>
</dbReference>
<gene>
    <name evidence="4" type="ORF">EJ377_03925</name>
</gene>
<organism evidence="4 5">
    <name type="scientific">Chryseobacterium arthrosphaerae</name>
    <dbReference type="NCBI Taxonomy" id="651561"/>
    <lineage>
        <taxon>Bacteria</taxon>
        <taxon>Pseudomonadati</taxon>
        <taxon>Bacteroidota</taxon>
        <taxon>Flavobacteriia</taxon>
        <taxon>Flavobacteriales</taxon>
        <taxon>Weeksellaceae</taxon>
        <taxon>Chryseobacterium group</taxon>
        <taxon>Chryseobacterium</taxon>
    </lineage>
</organism>
<dbReference type="Proteomes" id="UP000276953">
    <property type="component" value="Unassembled WGS sequence"/>
</dbReference>
<dbReference type="InterPro" id="IPR001789">
    <property type="entry name" value="Sig_transdc_resp-reg_receiver"/>
</dbReference>
<dbReference type="Gene3D" id="2.40.50.1020">
    <property type="entry name" value="LytTr DNA-binding domain"/>
    <property type="match status" value="1"/>
</dbReference>
<dbReference type="EMBL" id="RYFC01000001">
    <property type="protein sequence ID" value="RTZ49589.1"/>
    <property type="molecule type" value="Genomic_DNA"/>
</dbReference>
<dbReference type="InterPro" id="IPR007492">
    <property type="entry name" value="LytTR_DNA-bd_dom"/>
</dbReference>
<dbReference type="PROSITE" id="PS50110">
    <property type="entry name" value="RESPONSE_REGULATORY"/>
    <property type="match status" value="1"/>
</dbReference>
<reference evidence="4 5" key="1">
    <citation type="submission" date="2018-12" db="EMBL/GenBank/DDBJ databases">
        <title>Draft Genome Sequence of Chryseobacterium arthrosphaerae strain ED882-96 Isolated from the Blood of a Patient with Liver Cirrhosis in Taiwan.</title>
        <authorList>
            <person name="Lin J.-N."/>
            <person name="Lai C.-H."/>
            <person name="Yang C.-H."/>
            <person name="Huang Y.-H."/>
        </authorList>
    </citation>
    <scope>NUCLEOTIDE SEQUENCE [LARGE SCALE GENOMIC DNA]</scope>
    <source>
        <strain evidence="4 5">ED882-96</strain>
    </source>
</reference>
<name>A0A3S0Q7I2_9FLAO</name>
<dbReference type="PROSITE" id="PS50930">
    <property type="entry name" value="HTH_LYTTR"/>
    <property type="match status" value="1"/>
</dbReference>
<evidence type="ECO:0000259" key="3">
    <source>
        <dbReference type="PROSITE" id="PS50930"/>
    </source>
</evidence>
<keyword evidence="1" id="KW-0597">Phosphoprotein</keyword>
<dbReference type="GO" id="GO:0000156">
    <property type="term" value="F:phosphorelay response regulator activity"/>
    <property type="evidence" value="ECO:0007669"/>
    <property type="project" value="InterPro"/>
</dbReference>
<evidence type="ECO:0000256" key="1">
    <source>
        <dbReference type="PROSITE-ProRule" id="PRU00169"/>
    </source>
</evidence>
<dbReference type="InterPro" id="IPR011006">
    <property type="entry name" value="CheY-like_superfamily"/>
</dbReference>
<dbReference type="AlphaFoldDB" id="A0A3S0Q7I2"/>
<dbReference type="SUPFAM" id="SSF52172">
    <property type="entry name" value="CheY-like"/>
    <property type="match status" value="1"/>
</dbReference>
<dbReference type="GO" id="GO:0003677">
    <property type="term" value="F:DNA binding"/>
    <property type="evidence" value="ECO:0007669"/>
    <property type="project" value="InterPro"/>
</dbReference>
<proteinExistence type="predicted"/>
<evidence type="ECO:0000259" key="2">
    <source>
        <dbReference type="PROSITE" id="PS50110"/>
    </source>
</evidence>
<protein>
    <submittedName>
        <fullName evidence="4">Response regulator transcription factor</fullName>
    </submittedName>
</protein>
<dbReference type="Pfam" id="PF00072">
    <property type="entry name" value="Response_reg"/>
    <property type="match status" value="1"/>
</dbReference>
<dbReference type="InterPro" id="IPR046947">
    <property type="entry name" value="LytR-like"/>
</dbReference>
<accession>A0A3S0Q7I2</accession>
<feature type="domain" description="HTH LytTR-type" evidence="3">
    <location>
        <begin position="150"/>
        <end position="223"/>
    </location>
</feature>
<sequence>MYFCNRYEIAIIEDELLAVNYLKGLLDKQTIIPVTETVVLRSKKQAIDFFQTHSADLIFMDIHLGDGMSLEIFEHVELFTPVIFITAFDEYAMRVFRHFTIDYLLKPFEEEDLHKALQKFISIRNNFDPEPTLKSISSLQTGDTDMMKRFMVREGNKLKSIDEHHVAYFFASGKYLFLTTKDHQTYIYDDTIKDIIQKLNPQVFFKINRKFIINKEAVTDIIRHTSQKVELKLSPEPEVNAEVFISKVQIAECLSWLNS</sequence>